<keyword evidence="1" id="KW-0808">Transferase</keyword>
<dbReference type="SUPFAM" id="SSF53756">
    <property type="entry name" value="UDP-Glycosyltransferase/glycogen phosphorylase"/>
    <property type="match status" value="1"/>
</dbReference>
<dbReference type="GO" id="GO:0009103">
    <property type="term" value="P:lipopolysaccharide biosynthetic process"/>
    <property type="evidence" value="ECO:0007669"/>
    <property type="project" value="TreeGrafter"/>
</dbReference>
<dbReference type="PANTHER" id="PTHR46401:SF2">
    <property type="entry name" value="GLYCOSYLTRANSFERASE WBBK-RELATED"/>
    <property type="match status" value="1"/>
</dbReference>
<proteinExistence type="predicted"/>
<feature type="domain" description="Glycosyl transferase family 1" evidence="2">
    <location>
        <begin position="135"/>
        <end position="286"/>
    </location>
</feature>
<gene>
    <name evidence="3" type="ORF">UFOPK3401_01464</name>
</gene>
<dbReference type="PANTHER" id="PTHR46401">
    <property type="entry name" value="GLYCOSYLTRANSFERASE WBBK-RELATED"/>
    <property type="match status" value="1"/>
</dbReference>
<protein>
    <submittedName>
        <fullName evidence="3">Unannotated protein</fullName>
    </submittedName>
</protein>
<dbReference type="EMBL" id="CAFBLM010000105">
    <property type="protein sequence ID" value="CAB4881250.1"/>
    <property type="molecule type" value="Genomic_DNA"/>
</dbReference>
<evidence type="ECO:0000313" key="3">
    <source>
        <dbReference type="EMBL" id="CAB4881250.1"/>
    </source>
</evidence>
<sequence>MALSSPADFETFRAACDGQATPILHLHWTLEVLRGIENELEARAALAQFIHVLDQFVAAGGKIVWTIHNVLPHDCRFPELEARLQQEIVERSIVVHVLTRSTSEAVADQFEIPASKIVHVAHPNYIDAYPNLVSRQQARFDIGVEEDQIVYTLLGAIKPYKGLEELLQAFDVLSAEDPGKRVLVVAGKPDADGSVDELLVQCEMNPYVHLRAERVSDVDLQRYLNAADIAVLPYRRSLNSGVLLLAMSFGLPAIVPALSSTREVITEDFAVTFDPGHSDDLLRAMRTSDRLLNPAARAAARARAEAFNANTLSAHFFSELRLRLA</sequence>
<accession>A0A6J7EJ40</accession>
<evidence type="ECO:0000256" key="1">
    <source>
        <dbReference type="ARBA" id="ARBA00022679"/>
    </source>
</evidence>
<dbReference type="InterPro" id="IPR001296">
    <property type="entry name" value="Glyco_trans_1"/>
</dbReference>
<reference evidence="3" key="1">
    <citation type="submission" date="2020-05" db="EMBL/GenBank/DDBJ databases">
        <authorList>
            <person name="Chiriac C."/>
            <person name="Salcher M."/>
            <person name="Ghai R."/>
            <person name="Kavagutti S V."/>
        </authorList>
    </citation>
    <scope>NUCLEOTIDE SEQUENCE</scope>
</reference>
<dbReference type="Gene3D" id="3.40.50.2000">
    <property type="entry name" value="Glycogen Phosphorylase B"/>
    <property type="match status" value="1"/>
</dbReference>
<organism evidence="3">
    <name type="scientific">freshwater metagenome</name>
    <dbReference type="NCBI Taxonomy" id="449393"/>
    <lineage>
        <taxon>unclassified sequences</taxon>
        <taxon>metagenomes</taxon>
        <taxon>ecological metagenomes</taxon>
    </lineage>
</organism>
<dbReference type="GO" id="GO:0016757">
    <property type="term" value="F:glycosyltransferase activity"/>
    <property type="evidence" value="ECO:0007669"/>
    <property type="project" value="InterPro"/>
</dbReference>
<evidence type="ECO:0000259" key="2">
    <source>
        <dbReference type="Pfam" id="PF00534"/>
    </source>
</evidence>
<dbReference type="Pfam" id="PF00534">
    <property type="entry name" value="Glycos_transf_1"/>
    <property type="match status" value="1"/>
</dbReference>
<dbReference type="AlphaFoldDB" id="A0A6J7EJ40"/>
<name>A0A6J7EJ40_9ZZZZ</name>